<dbReference type="InterPro" id="IPR001283">
    <property type="entry name" value="CRISP-related"/>
</dbReference>
<dbReference type="FunFam" id="3.40.33.10:FF:000005">
    <property type="entry name" value="Cysteine-rich secretory protein 2"/>
    <property type="match status" value="1"/>
</dbReference>
<dbReference type="GO" id="GO:0005576">
    <property type="term" value="C:extracellular region"/>
    <property type="evidence" value="ECO:0007669"/>
    <property type="project" value="InterPro"/>
</dbReference>
<organism evidence="6 7">
    <name type="scientific">Denticeps clupeoides</name>
    <name type="common">denticle herring</name>
    <dbReference type="NCBI Taxonomy" id="299321"/>
    <lineage>
        <taxon>Eukaryota</taxon>
        <taxon>Metazoa</taxon>
        <taxon>Chordata</taxon>
        <taxon>Craniata</taxon>
        <taxon>Vertebrata</taxon>
        <taxon>Euteleostomi</taxon>
        <taxon>Actinopterygii</taxon>
        <taxon>Neopterygii</taxon>
        <taxon>Teleostei</taxon>
        <taxon>Clupei</taxon>
        <taxon>Clupeiformes</taxon>
        <taxon>Denticipitoidei</taxon>
        <taxon>Denticipitidae</taxon>
        <taxon>Denticeps</taxon>
    </lineage>
</organism>
<dbReference type="InterPro" id="IPR013871">
    <property type="entry name" value="Cysteine_rich_secretory"/>
</dbReference>
<dbReference type="PROSITE" id="PS51670">
    <property type="entry name" value="SHKT"/>
    <property type="match status" value="1"/>
</dbReference>
<keyword evidence="4" id="KW-0812">Transmembrane</keyword>
<gene>
    <name evidence="6" type="primary">LOC114789942</name>
</gene>
<dbReference type="Pfam" id="PF00188">
    <property type="entry name" value="CAP"/>
    <property type="match status" value="1"/>
</dbReference>
<keyword evidence="4" id="KW-1133">Transmembrane helix</keyword>
<dbReference type="InterPro" id="IPR018244">
    <property type="entry name" value="Allrgn_V5/Tpx1_CS"/>
</dbReference>
<evidence type="ECO:0000256" key="3">
    <source>
        <dbReference type="PROSITE-ProRule" id="PRU01005"/>
    </source>
</evidence>
<keyword evidence="7" id="KW-1185">Reference proteome</keyword>
<evidence type="ECO:0000256" key="4">
    <source>
        <dbReference type="SAM" id="Phobius"/>
    </source>
</evidence>
<dbReference type="SMART" id="SM00198">
    <property type="entry name" value="SCP"/>
    <property type="match status" value="1"/>
</dbReference>
<dbReference type="Pfam" id="PF08562">
    <property type="entry name" value="Crisp"/>
    <property type="match status" value="1"/>
</dbReference>
<dbReference type="InterPro" id="IPR042076">
    <property type="entry name" value="Crisp-like_dom"/>
</dbReference>
<evidence type="ECO:0000313" key="7">
    <source>
        <dbReference type="Proteomes" id="UP000694580"/>
    </source>
</evidence>
<reference evidence="6" key="3">
    <citation type="submission" date="2025-09" db="UniProtKB">
        <authorList>
            <consortium name="Ensembl"/>
        </authorList>
    </citation>
    <scope>IDENTIFICATION</scope>
</reference>
<dbReference type="InterPro" id="IPR035940">
    <property type="entry name" value="CAP_sf"/>
</dbReference>
<dbReference type="Ensembl" id="ENSDCDT00010010838.1">
    <property type="protein sequence ID" value="ENSDCDP00010010337.1"/>
    <property type="gene ID" value="ENSDCDG00010004570.1"/>
</dbReference>
<sequence>MYEFYPKVRCIKKKKNFYQSCLIKLSKILIMMLLLFITLFHMCTACNVVSVYLYTKLTATQQEIVDQHNNFRRLVQPSASNMLRMKWDNTLADSAQQWVNQCQLTPSPVSGTSLFYGENLFLASKPCSWTEVVTAWHSEVKNYQFPTGSTNGRPIGLYTQVVWYSSYQVGCGAAQCGNLYFYACQYLRAGNFKGIAPYTAGEPCAECPNSCEDNLCTNPCPYIDKSSNCPTLKLQEGCNSSFMRTWCPALCECTDNHPNFK</sequence>
<reference evidence="6 7" key="1">
    <citation type="submission" date="2020-06" db="EMBL/GenBank/DDBJ databases">
        <authorList>
            <consortium name="Wellcome Sanger Institute Data Sharing"/>
        </authorList>
    </citation>
    <scope>NUCLEOTIDE SEQUENCE [LARGE SCALE GENOMIC DNA]</scope>
</reference>
<dbReference type="InterPro" id="IPR014044">
    <property type="entry name" value="CAP_dom"/>
</dbReference>
<dbReference type="Gene3D" id="1.10.10.740">
    <property type="entry name" value="Crisp domain"/>
    <property type="match status" value="1"/>
</dbReference>
<dbReference type="GeneTree" id="ENSGT00940000162013"/>
<keyword evidence="2 3" id="KW-1015">Disulfide bond</keyword>
<accession>A0AAY4ANB7</accession>
<name>A0AAY4ANB7_9TELE</name>
<evidence type="ECO:0000259" key="5">
    <source>
        <dbReference type="PROSITE" id="PS51670"/>
    </source>
</evidence>
<dbReference type="InterPro" id="IPR003582">
    <property type="entry name" value="ShKT_dom"/>
</dbReference>
<evidence type="ECO:0000256" key="2">
    <source>
        <dbReference type="ARBA" id="ARBA00023157"/>
    </source>
</evidence>
<feature type="disulfide bond" evidence="3">
    <location>
        <begin position="229"/>
        <end position="247"/>
    </location>
</feature>
<dbReference type="FunFam" id="1.10.10.740:FF:000001">
    <property type="entry name" value="Cysteine-rich secretory protein 2"/>
    <property type="match status" value="1"/>
</dbReference>
<dbReference type="PANTHER" id="PTHR10334">
    <property type="entry name" value="CYSTEINE-RICH SECRETORY PROTEIN-RELATED"/>
    <property type="match status" value="1"/>
</dbReference>
<dbReference type="SUPFAM" id="SSF57546">
    <property type="entry name" value="Crisp domain-like"/>
    <property type="match status" value="1"/>
</dbReference>
<proteinExistence type="inferred from homology"/>
<feature type="domain" description="ShKT" evidence="5">
    <location>
        <begin position="220"/>
        <end position="253"/>
    </location>
</feature>
<feature type="disulfide bond" evidence="3">
    <location>
        <begin position="238"/>
        <end position="251"/>
    </location>
</feature>
<dbReference type="PRINTS" id="PR00837">
    <property type="entry name" value="V5TPXLIKE"/>
</dbReference>
<dbReference type="AlphaFoldDB" id="A0AAY4ANB7"/>
<evidence type="ECO:0000256" key="1">
    <source>
        <dbReference type="ARBA" id="ARBA00009923"/>
    </source>
</evidence>
<comment type="similarity">
    <text evidence="1">Belongs to the CRISP family.</text>
</comment>
<keyword evidence="4" id="KW-0472">Membrane</keyword>
<evidence type="ECO:0000313" key="6">
    <source>
        <dbReference type="Ensembl" id="ENSDCDP00010010337.1"/>
    </source>
</evidence>
<comment type="caution">
    <text evidence="3">Lacks conserved residue(s) required for the propagation of feature annotation.</text>
</comment>
<protein>
    <recommendedName>
        <fullName evidence="5">ShKT domain-containing protein</fullName>
    </recommendedName>
</protein>
<feature type="transmembrane region" description="Helical" evidence="4">
    <location>
        <begin position="21"/>
        <end position="42"/>
    </location>
</feature>
<reference evidence="6" key="2">
    <citation type="submission" date="2025-08" db="UniProtKB">
        <authorList>
            <consortium name="Ensembl"/>
        </authorList>
    </citation>
    <scope>IDENTIFICATION</scope>
</reference>
<dbReference type="PROSITE" id="PS01010">
    <property type="entry name" value="CRISP_2"/>
    <property type="match status" value="1"/>
</dbReference>
<dbReference type="SUPFAM" id="SSF55797">
    <property type="entry name" value="PR-1-like"/>
    <property type="match status" value="1"/>
</dbReference>
<dbReference type="Proteomes" id="UP000694580">
    <property type="component" value="Chromosome 5"/>
</dbReference>
<dbReference type="Gene3D" id="3.40.33.10">
    <property type="entry name" value="CAP"/>
    <property type="match status" value="1"/>
</dbReference>